<evidence type="ECO:0000313" key="4">
    <source>
        <dbReference type="Proteomes" id="UP001642409"/>
    </source>
</evidence>
<organism evidence="2">
    <name type="scientific">Hexamita inflata</name>
    <dbReference type="NCBI Taxonomy" id="28002"/>
    <lineage>
        <taxon>Eukaryota</taxon>
        <taxon>Metamonada</taxon>
        <taxon>Diplomonadida</taxon>
        <taxon>Hexamitidae</taxon>
        <taxon>Hexamitinae</taxon>
        <taxon>Hexamita</taxon>
    </lineage>
</organism>
<comment type="caution">
    <text evidence="2">The sequence shown here is derived from an EMBL/GenBank/DDBJ whole genome shotgun (WGS) entry which is preliminary data.</text>
</comment>
<dbReference type="AlphaFoldDB" id="A0AA86TVC3"/>
<keyword evidence="1" id="KW-1133">Transmembrane helix</keyword>
<dbReference type="Proteomes" id="UP001642409">
    <property type="component" value="Unassembled WGS sequence"/>
</dbReference>
<feature type="transmembrane region" description="Helical" evidence="1">
    <location>
        <begin position="127"/>
        <end position="145"/>
    </location>
</feature>
<protein>
    <submittedName>
        <fullName evidence="3">Hypothetical_protein</fullName>
    </submittedName>
</protein>
<name>A0AA86TVC3_9EUKA</name>
<gene>
    <name evidence="2" type="ORF">HINF_LOCUS17641</name>
    <name evidence="3" type="ORF">HINF_LOCUS25085</name>
</gene>
<keyword evidence="4" id="KW-1185">Reference proteome</keyword>
<evidence type="ECO:0000313" key="3">
    <source>
        <dbReference type="EMBL" id="CAL6015697.1"/>
    </source>
</evidence>
<proteinExistence type="predicted"/>
<evidence type="ECO:0000313" key="2">
    <source>
        <dbReference type="EMBL" id="CAI9929996.1"/>
    </source>
</evidence>
<dbReference type="EMBL" id="CAXDID020000074">
    <property type="protein sequence ID" value="CAL6015697.1"/>
    <property type="molecule type" value="Genomic_DNA"/>
</dbReference>
<keyword evidence="1" id="KW-0812">Transmembrane</keyword>
<accession>A0AA86TVC3</accession>
<reference evidence="3 4" key="2">
    <citation type="submission" date="2024-07" db="EMBL/GenBank/DDBJ databases">
        <authorList>
            <person name="Akdeniz Z."/>
        </authorList>
    </citation>
    <scope>NUCLEOTIDE SEQUENCE [LARGE SCALE GENOMIC DNA]</scope>
</reference>
<dbReference type="EMBL" id="CATOUU010000444">
    <property type="protein sequence ID" value="CAI9929996.1"/>
    <property type="molecule type" value="Genomic_DNA"/>
</dbReference>
<reference evidence="2" key="1">
    <citation type="submission" date="2023-06" db="EMBL/GenBank/DDBJ databases">
        <authorList>
            <person name="Kurt Z."/>
        </authorList>
    </citation>
    <scope>NUCLEOTIDE SEQUENCE</scope>
</reference>
<keyword evidence="1" id="KW-0472">Membrane</keyword>
<evidence type="ECO:0000256" key="1">
    <source>
        <dbReference type="SAM" id="Phobius"/>
    </source>
</evidence>
<sequence length="146" mass="17925">MPSYCHLSYKKQNRSHLSYLLSRNENNQLYIQTFSCYQKDLQNKLRTRKSQWRVCEKVTCDNAVRDSWLEECCWFLIDHWLRKEKKCDYQRKRVTSLDVICGVMFSVFKHQDFQTFIKVRYLSNTRLSVNYIIELLMMLYTFIIYI</sequence>